<name>M3AFU2_PSEFD</name>
<dbReference type="VEuPathDB" id="FungiDB:MYCFIDRAFT_203646"/>
<keyword evidence="2" id="KW-1185">Reference proteome</keyword>
<organism evidence="1 2">
    <name type="scientific">Pseudocercospora fijiensis (strain CIRAD86)</name>
    <name type="common">Black leaf streak disease fungus</name>
    <name type="synonym">Mycosphaerella fijiensis</name>
    <dbReference type="NCBI Taxonomy" id="383855"/>
    <lineage>
        <taxon>Eukaryota</taxon>
        <taxon>Fungi</taxon>
        <taxon>Dikarya</taxon>
        <taxon>Ascomycota</taxon>
        <taxon>Pezizomycotina</taxon>
        <taxon>Dothideomycetes</taxon>
        <taxon>Dothideomycetidae</taxon>
        <taxon>Mycosphaerellales</taxon>
        <taxon>Mycosphaerellaceae</taxon>
        <taxon>Pseudocercospora</taxon>
    </lineage>
</organism>
<dbReference type="KEGG" id="pfj:MYCFIDRAFT_203646"/>
<dbReference type="AlphaFoldDB" id="M3AFU2"/>
<evidence type="ECO:0000313" key="2">
    <source>
        <dbReference type="Proteomes" id="UP000016932"/>
    </source>
</evidence>
<accession>M3AFU2</accession>
<dbReference type="Proteomes" id="UP000016932">
    <property type="component" value="Unassembled WGS sequence"/>
</dbReference>
<proteinExistence type="predicted"/>
<sequence>MCPTLFMRVECSTPCSGVRAKHGYILYHRRPRFEPVVAEIPTVKGPHASSDCGGGGVIIWELSLRMKRRVKLSGQEIRRVIPLSSLPNTH</sequence>
<evidence type="ECO:0000313" key="1">
    <source>
        <dbReference type="EMBL" id="EME83461.1"/>
    </source>
</evidence>
<dbReference type="GeneID" id="19336174"/>
<dbReference type="HOGENOM" id="CLU_2441814_0_0_1"/>
<gene>
    <name evidence="1" type="ORF">MYCFIDRAFT_203646</name>
</gene>
<protein>
    <submittedName>
        <fullName evidence="1">Uncharacterized protein</fullName>
    </submittedName>
</protein>
<dbReference type="EMBL" id="KB446558">
    <property type="protein sequence ID" value="EME83461.1"/>
    <property type="molecule type" value="Genomic_DNA"/>
</dbReference>
<dbReference type="RefSeq" id="XP_007926672.1">
    <property type="nucleotide sequence ID" value="XM_007928481.1"/>
</dbReference>
<reference evidence="1 2" key="1">
    <citation type="journal article" date="2012" name="PLoS Pathog.">
        <title>Diverse lifestyles and strategies of plant pathogenesis encoded in the genomes of eighteen Dothideomycetes fungi.</title>
        <authorList>
            <person name="Ohm R.A."/>
            <person name="Feau N."/>
            <person name="Henrissat B."/>
            <person name="Schoch C.L."/>
            <person name="Horwitz B.A."/>
            <person name="Barry K.W."/>
            <person name="Condon B.J."/>
            <person name="Copeland A.C."/>
            <person name="Dhillon B."/>
            <person name="Glaser F."/>
            <person name="Hesse C.N."/>
            <person name="Kosti I."/>
            <person name="LaButti K."/>
            <person name="Lindquist E.A."/>
            <person name="Lucas S."/>
            <person name="Salamov A.A."/>
            <person name="Bradshaw R.E."/>
            <person name="Ciuffetti L."/>
            <person name="Hamelin R.C."/>
            <person name="Kema G.H.J."/>
            <person name="Lawrence C."/>
            <person name="Scott J.A."/>
            <person name="Spatafora J.W."/>
            <person name="Turgeon B.G."/>
            <person name="de Wit P.J.G.M."/>
            <person name="Zhong S."/>
            <person name="Goodwin S.B."/>
            <person name="Grigoriev I.V."/>
        </authorList>
    </citation>
    <scope>NUCLEOTIDE SEQUENCE [LARGE SCALE GENOMIC DNA]</scope>
    <source>
        <strain evidence="1 2">CIRAD86</strain>
    </source>
</reference>